<dbReference type="RefSeq" id="WP_146167304.1">
    <property type="nucleotide sequence ID" value="NZ_PZZL01000003.1"/>
</dbReference>
<dbReference type="InterPro" id="IPR015889">
    <property type="entry name" value="Intradiol_dOase_core"/>
</dbReference>
<accession>A0A2T4ZDZ4</accession>
<dbReference type="PROSITE" id="PS00083">
    <property type="entry name" value="INTRADIOL_DIOXYGENAS"/>
    <property type="match status" value="1"/>
</dbReference>
<dbReference type="InterPro" id="IPR039387">
    <property type="entry name" value="3_4-PCD"/>
</dbReference>
<dbReference type="CDD" id="cd03459">
    <property type="entry name" value="3_4-PCD"/>
    <property type="match status" value="1"/>
</dbReference>
<protein>
    <submittedName>
        <fullName evidence="5">Protocatechuate 3,4-dioxygenase beta subunit</fullName>
    </submittedName>
</protein>
<evidence type="ECO:0000256" key="1">
    <source>
        <dbReference type="ARBA" id="ARBA00007825"/>
    </source>
</evidence>
<name>A0A2T4ZDZ4_9HYPH</name>
<evidence type="ECO:0000256" key="3">
    <source>
        <dbReference type="ARBA" id="ARBA00023002"/>
    </source>
</evidence>
<evidence type="ECO:0000313" key="6">
    <source>
        <dbReference type="Proteomes" id="UP000241808"/>
    </source>
</evidence>
<dbReference type="Proteomes" id="UP000241808">
    <property type="component" value="Unassembled WGS sequence"/>
</dbReference>
<sequence length="212" mass="23148">MSLSPIRPLDLSRRGLIAAPAVILLARPLAAVVLPTPAQMRGPYYPTVKPTDSDMDLTEVKGRPGRAAGEVIEIVGRVLSARGGPIGGATVEIWQADHQGRYHHPRESAGSADPNFQGFGAVRTTATGDYLFRTIRPRYYGSGSFMRTPHVHFRVVAEGRPELVSQMYFPGEAMNARDALFRALPGEAARDALTAREEPADLPRYRFEIVLA</sequence>
<dbReference type="AlphaFoldDB" id="A0A2T4ZDZ4"/>
<dbReference type="InterPro" id="IPR050770">
    <property type="entry name" value="Intradiol_RC_Dioxygenase"/>
</dbReference>
<keyword evidence="6" id="KW-1185">Reference proteome</keyword>
<dbReference type="SUPFAM" id="SSF49482">
    <property type="entry name" value="Aromatic compound dioxygenase"/>
    <property type="match status" value="1"/>
</dbReference>
<dbReference type="InterPro" id="IPR000627">
    <property type="entry name" value="Intradiol_dOase_C"/>
</dbReference>
<comment type="caution">
    <text evidence="5">The sequence shown here is derived from an EMBL/GenBank/DDBJ whole genome shotgun (WGS) entry which is preliminary data.</text>
</comment>
<dbReference type="PANTHER" id="PTHR33711:SF10">
    <property type="entry name" value="INTRADIOL RING-CLEAVAGE DIOXYGENASES DOMAIN-CONTAINING PROTEIN"/>
    <property type="match status" value="1"/>
</dbReference>
<dbReference type="OrthoDB" id="9800887at2"/>
<dbReference type="EMBL" id="PZZL01000003">
    <property type="protein sequence ID" value="PTM60095.1"/>
    <property type="molecule type" value="Genomic_DNA"/>
</dbReference>
<dbReference type="GO" id="GO:0018578">
    <property type="term" value="F:protocatechuate 3,4-dioxygenase activity"/>
    <property type="evidence" value="ECO:0007669"/>
    <property type="project" value="InterPro"/>
</dbReference>
<keyword evidence="3" id="KW-0560">Oxidoreductase</keyword>
<evidence type="ECO:0000256" key="2">
    <source>
        <dbReference type="ARBA" id="ARBA00022964"/>
    </source>
</evidence>
<dbReference type="Pfam" id="PF00775">
    <property type="entry name" value="Dioxygenase_C"/>
    <property type="match status" value="1"/>
</dbReference>
<evidence type="ECO:0000259" key="4">
    <source>
        <dbReference type="PROSITE" id="PS00083"/>
    </source>
</evidence>
<proteinExistence type="inferred from homology"/>
<evidence type="ECO:0000313" key="5">
    <source>
        <dbReference type="EMBL" id="PTM60095.1"/>
    </source>
</evidence>
<dbReference type="GO" id="GO:0008199">
    <property type="term" value="F:ferric iron binding"/>
    <property type="evidence" value="ECO:0007669"/>
    <property type="project" value="InterPro"/>
</dbReference>
<dbReference type="PANTHER" id="PTHR33711">
    <property type="entry name" value="DIOXYGENASE, PUTATIVE (AFU_ORTHOLOGUE AFUA_2G02910)-RELATED"/>
    <property type="match status" value="1"/>
</dbReference>
<gene>
    <name evidence="5" type="ORF">C8P69_10320</name>
</gene>
<comment type="similarity">
    <text evidence="1">Belongs to the intradiol ring-cleavage dioxygenase family.</text>
</comment>
<keyword evidence="2 5" id="KW-0223">Dioxygenase</keyword>
<organism evidence="5 6">
    <name type="scientific">Phreatobacter oligotrophus</name>
    <dbReference type="NCBI Taxonomy" id="1122261"/>
    <lineage>
        <taxon>Bacteria</taxon>
        <taxon>Pseudomonadati</taxon>
        <taxon>Pseudomonadota</taxon>
        <taxon>Alphaproteobacteria</taxon>
        <taxon>Hyphomicrobiales</taxon>
        <taxon>Phreatobacteraceae</taxon>
        <taxon>Phreatobacter</taxon>
    </lineage>
</organism>
<feature type="domain" description="Intradiol ring-cleavage dioxygenases" evidence="4">
    <location>
        <begin position="74"/>
        <end position="102"/>
    </location>
</feature>
<dbReference type="Gene3D" id="2.60.130.10">
    <property type="entry name" value="Aromatic compound dioxygenase"/>
    <property type="match status" value="1"/>
</dbReference>
<reference evidence="5 6" key="1">
    <citation type="submission" date="2018-04" db="EMBL/GenBank/DDBJ databases">
        <title>Genomic Encyclopedia of Archaeal and Bacterial Type Strains, Phase II (KMG-II): from individual species to whole genera.</title>
        <authorList>
            <person name="Goeker M."/>
        </authorList>
    </citation>
    <scope>NUCLEOTIDE SEQUENCE [LARGE SCALE GENOMIC DNA]</scope>
    <source>
        <strain evidence="5 6">DSM 25521</strain>
    </source>
</reference>